<evidence type="ECO:0000256" key="1">
    <source>
        <dbReference type="ARBA" id="ARBA00023015"/>
    </source>
</evidence>
<dbReference type="CDD" id="cd07377">
    <property type="entry name" value="WHTH_GntR"/>
    <property type="match status" value="1"/>
</dbReference>
<dbReference type="Pfam" id="PF00392">
    <property type="entry name" value="GntR"/>
    <property type="match status" value="1"/>
</dbReference>
<dbReference type="GO" id="GO:0003700">
    <property type="term" value="F:DNA-binding transcription factor activity"/>
    <property type="evidence" value="ECO:0007669"/>
    <property type="project" value="InterPro"/>
</dbReference>
<evidence type="ECO:0000259" key="4">
    <source>
        <dbReference type="PROSITE" id="PS50949"/>
    </source>
</evidence>
<gene>
    <name evidence="5" type="ORF">IAC80_07140</name>
</gene>
<organism evidence="5 6">
    <name type="scientific">Candidatus Merdiplasma excrementigallinarum</name>
    <dbReference type="NCBI Taxonomy" id="2840864"/>
    <lineage>
        <taxon>Bacteria</taxon>
        <taxon>Bacillati</taxon>
        <taxon>Bacillota</taxon>
        <taxon>Clostridia</taxon>
        <taxon>Lachnospirales</taxon>
        <taxon>Lachnospiraceae</taxon>
        <taxon>Lachnospiraceae incertae sedis</taxon>
        <taxon>Candidatus Merdiplasma</taxon>
    </lineage>
</organism>
<dbReference type="EMBL" id="DVOS01000059">
    <property type="protein sequence ID" value="HIV23700.1"/>
    <property type="molecule type" value="Genomic_DNA"/>
</dbReference>
<dbReference type="InterPro" id="IPR036388">
    <property type="entry name" value="WH-like_DNA-bd_sf"/>
</dbReference>
<evidence type="ECO:0000313" key="6">
    <source>
        <dbReference type="Proteomes" id="UP000886889"/>
    </source>
</evidence>
<dbReference type="PANTHER" id="PTHR43537">
    <property type="entry name" value="TRANSCRIPTIONAL REGULATOR, GNTR FAMILY"/>
    <property type="match status" value="1"/>
</dbReference>
<keyword evidence="2" id="KW-0238">DNA-binding</keyword>
<keyword evidence="3" id="KW-0804">Transcription</keyword>
<dbReference type="Gene3D" id="1.20.120.530">
    <property type="entry name" value="GntR ligand-binding domain-like"/>
    <property type="match status" value="1"/>
</dbReference>
<reference evidence="5" key="2">
    <citation type="journal article" date="2021" name="PeerJ">
        <title>Extensive microbial diversity within the chicken gut microbiome revealed by metagenomics and culture.</title>
        <authorList>
            <person name="Gilroy R."/>
            <person name="Ravi A."/>
            <person name="Getino M."/>
            <person name="Pursley I."/>
            <person name="Horton D.L."/>
            <person name="Alikhan N.F."/>
            <person name="Baker D."/>
            <person name="Gharbi K."/>
            <person name="Hall N."/>
            <person name="Watson M."/>
            <person name="Adriaenssens E.M."/>
            <person name="Foster-Nyarko E."/>
            <person name="Jarju S."/>
            <person name="Secka A."/>
            <person name="Antonio M."/>
            <person name="Oren A."/>
            <person name="Chaudhuri R.R."/>
            <person name="La Ragione R."/>
            <person name="Hildebrand F."/>
            <person name="Pallen M.J."/>
        </authorList>
    </citation>
    <scope>NUCLEOTIDE SEQUENCE</scope>
    <source>
        <strain evidence="5">ChiBcec6-7307</strain>
    </source>
</reference>
<reference evidence="5" key="1">
    <citation type="submission" date="2020-10" db="EMBL/GenBank/DDBJ databases">
        <authorList>
            <person name="Gilroy R."/>
        </authorList>
    </citation>
    <scope>NUCLEOTIDE SEQUENCE</scope>
    <source>
        <strain evidence="5">ChiBcec6-7307</strain>
    </source>
</reference>
<name>A0A9D1NZI2_9FIRM</name>
<dbReference type="AlphaFoldDB" id="A0A9D1NZI2"/>
<dbReference type="SUPFAM" id="SSF46785">
    <property type="entry name" value="Winged helix' DNA-binding domain"/>
    <property type="match status" value="1"/>
</dbReference>
<dbReference type="InterPro" id="IPR011711">
    <property type="entry name" value="GntR_C"/>
</dbReference>
<dbReference type="Pfam" id="PF07729">
    <property type="entry name" value="FCD"/>
    <property type="match status" value="1"/>
</dbReference>
<keyword evidence="1" id="KW-0805">Transcription regulation</keyword>
<proteinExistence type="predicted"/>
<dbReference type="PRINTS" id="PR00035">
    <property type="entry name" value="HTHGNTR"/>
</dbReference>
<dbReference type="SMART" id="SM00345">
    <property type="entry name" value="HTH_GNTR"/>
    <property type="match status" value="1"/>
</dbReference>
<dbReference type="Proteomes" id="UP000886889">
    <property type="component" value="Unassembled WGS sequence"/>
</dbReference>
<dbReference type="SUPFAM" id="SSF48008">
    <property type="entry name" value="GntR ligand-binding domain-like"/>
    <property type="match status" value="1"/>
</dbReference>
<sequence>MTDNMQLQMNEYLPLRDVVFQTLRQAILRGTLQPGERLMEIHLAQKLGVSRTPVREAIRMLELEGLVHMVPRRGAVVAEITKSDLEDVLEVRAALEELAVTKACRNMTKEQIAQLRQAAEKFADCLKREDLMASAQADVDFHEIICEATGNRRLIQILNNIREQIYRYRLENLKDKNSHHNLVEEHQIICQALEERSEEKAKLAIRHHIEQQRQSIIESLHMETAEENEKEAPRS</sequence>
<feature type="domain" description="HTH gntR-type" evidence="4">
    <location>
        <begin position="13"/>
        <end position="80"/>
    </location>
</feature>
<dbReference type="PANTHER" id="PTHR43537:SF24">
    <property type="entry name" value="GLUCONATE OPERON TRANSCRIPTIONAL REPRESSOR"/>
    <property type="match status" value="1"/>
</dbReference>
<accession>A0A9D1NZI2</accession>
<evidence type="ECO:0000256" key="3">
    <source>
        <dbReference type="ARBA" id="ARBA00023163"/>
    </source>
</evidence>
<evidence type="ECO:0000256" key="2">
    <source>
        <dbReference type="ARBA" id="ARBA00023125"/>
    </source>
</evidence>
<dbReference type="SMART" id="SM00895">
    <property type="entry name" value="FCD"/>
    <property type="match status" value="1"/>
</dbReference>
<evidence type="ECO:0000313" key="5">
    <source>
        <dbReference type="EMBL" id="HIV23700.1"/>
    </source>
</evidence>
<protein>
    <submittedName>
        <fullName evidence="5">GntR family transcriptional regulator</fullName>
    </submittedName>
</protein>
<dbReference type="PROSITE" id="PS50949">
    <property type="entry name" value="HTH_GNTR"/>
    <property type="match status" value="1"/>
</dbReference>
<dbReference type="InterPro" id="IPR008920">
    <property type="entry name" value="TF_FadR/GntR_C"/>
</dbReference>
<dbReference type="InterPro" id="IPR036390">
    <property type="entry name" value="WH_DNA-bd_sf"/>
</dbReference>
<dbReference type="GO" id="GO:0003677">
    <property type="term" value="F:DNA binding"/>
    <property type="evidence" value="ECO:0007669"/>
    <property type="project" value="UniProtKB-KW"/>
</dbReference>
<dbReference type="Gene3D" id="1.10.10.10">
    <property type="entry name" value="Winged helix-like DNA-binding domain superfamily/Winged helix DNA-binding domain"/>
    <property type="match status" value="1"/>
</dbReference>
<comment type="caution">
    <text evidence="5">The sequence shown here is derived from an EMBL/GenBank/DDBJ whole genome shotgun (WGS) entry which is preliminary data.</text>
</comment>
<dbReference type="InterPro" id="IPR000524">
    <property type="entry name" value="Tscrpt_reg_HTH_GntR"/>
</dbReference>